<dbReference type="AlphaFoldDB" id="A0A5Q0TJ53"/>
<gene>
    <name evidence="1" type="ORF">GFB47_04695</name>
</gene>
<evidence type="ECO:0000313" key="1">
    <source>
        <dbReference type="EMBL" id="QGA66015.1"/>
    </source>
</evidence>
<dbReference type="EMBL" id="CP045699">
    <property type="protein sequence ID" value="QGA66015.1"/>
    <property type="molecule type" value="Genomic_DNA"/>
</dbReference>
<evidence type="ECO:0000313" key="2">
    <source>
        <dbReference type="Proteomes" id="UP000348942"/>
    </source>
</evidence>
<dbReference type="Proteomes" id="UP000348942">
    <property type="component" value="Chromosome 1"/>
</dbReference>
<keyword evidence="2" id="KW-1185">Reference proteome</keyword>
<protein>
    <submittedName>
        <fullName evidence="1">Transcriptional regulator</fullName>
    </submittedName>
</protein>
<dbReference type="SUPFAM" id="SSF57716">
    <property type="entry name" value="Glucocorticoid receptor-like (DNA-binding domain)"/>
    <property type="match status" value="1"/>
</dbReference>
<organism evidence="1 2">
    <name type="scientific">Vibrio algicola</name>
    <dbReference type="NCBI Taxonomy" id="2662262"/>
    <lineage>
        <taxon>Bacteria</taxon>
        <taxon>Pseudomonadati</taxon>
        <taxon>Pseudomonadota</taxon>
        <taxon>Gammaproteobacteria</taxon>
        <taxon>Vibrionales</taxon>
        <taxon>Vibrionaceae</taxon>
        <taxon>Vibrio</taxon>
    </lineage>
</organism>
<name>A0A5Q0TJ53_9VIBR</name>
<proteinExistence type="predicted"/>
<sequence length="60" mass="6730">MILNSAIRSQLATNQMTRAAASSPFCHYCDEPIPQARQHAIRGCMCCVDCQSLIERGKRF</sequence>
<accession>A0A5Q0TJ53</accession>
<reference evidence="1 2" key="1">
    <citation type="submission" date="2019-10" db="EMBL/GenBank/DDBJ databases">
        <title>Vibrio sp. nov., isolated from Coralline algae surface.</title>
        <authorList>
            <person name="Geng Y."/>
            <person name="Zhang X."/>
        </authorList>
    </citation>
    <scope>NUCLEOTIDE SEQUENCE [LARGE SCALE GENOMIC DNA]</scope>
    <source>
        <strain evidence="1 2">SM1977</strain>
    </source>
</reference>